<sequence>MGEKSFLCAEPCVGI</sequence>
<name>A0A0E9RL79_ANGAN</name>
<reference evidence="1" key="2">
    <citation type="journal article" date="2015" name="Fish Shellfish Immunol.">
        <title>Early steps in the European eel (Anguilla anguilla)-Vibrio vulnificus interaction in the gills: Role of the RtxA13 toxin.</title>
        <authorList>
            <person name="Callol A."/>
            <person name="Pajuelo D."/>
            <person name="Ebbesson L."/>
            <person name="Teles M."/>
            <person name="MacKenzie S."/>
            <person name="Amaro C."/>
        </authorList>
    </citation>
    <scope>NUCLEOTIDE SEQUENCE</scope>
</reference>
<protein>
    <submittedName>
        <fullName evidence="1">Uncharacterized protein</fullName>
    </submittedName>
</protein>
<evidence type="ECO:0000313" key="1">
    <source>
        <dbReference type="EMBL" id="JAH29839.1"/>
    </source>
</evidence>
<dbReference type="EMBL" id="GBXM01078738">
    <property type="protein sequence ID" value="JAH29839.1"/>
    <property type="molecule type" value="Transcribed_RNA"/>
</dbReference>
<proteinExistence type="predicted"/>
<reference evidence="1" key="1">
    <citation type="submission" date="2014-11" db="EMBL/GenBank/DDBJ databases">
        <authorList>
            <person name="Amaro Gonzalez C."/>
        </authorList>
    </citation>
    <scope>NUCLEOTIDE SEQUENCE</scope>
</reference>
<accession>A0A0E9RL79</accession>
<organism evidence="1">
    <name type="scientific">Anguilla anguilla</name>
    <name type="common">European freshwater eel</name>
    <name type="synonym">Muraena anguilla</name>
    <dbReference type="NCBI Taxonomy" id="7936"/>
    <lineage>
        <taxon>Eukaryota</taxon>
        <taxon>Metazoa</taxon>
        <taxon>Chordata</taxon>
        <taxon>Craniata</taxon>
        <taxon>Vertebrata</taxon>
        <taxon>Euteleostomi</taxon>
        <taxon>Actinopterygii</taxon>
        <taxon>Neopterygii</taxon>
        <taxon>Teleostei</taxon>
        <taxon>Anguilliformes</taxon>
        <taxon>Anguillidae</taxon>
        <taxon>Anguilla</taxon>
    </lineage>
</organism>